<name>A0A3P1XBS3_TANFO</name>
<comment type="caution">
    <text evidence="1">The sequence shown here is derived from an EMBL/GenBank/DDBJ whole genome shotgun (WGS) entry which is preliminary data.</text>
</comment>
<dbReference type="AlphaFoldDB" id="A0A3P1XBS3"/>
<evidence type="ECO:0000313" key="2">
    <source>
        <dbReference type="Proteomes" id="UP000278609"/>
    </source>
</evidence>
<sequence length="161" mass="18094">MSNLISARVTDEAVAAAKAKIIEINEQLPFLVALSAAQKKRRRVMGQKSVEYVNLALRGADHFGKYLPVNFNREEFERDVRLVSQLWDIRVPLAALLESLDDTIFAASTDAMARADEVYQFLKAAGRADAAVKAHVEEMRKRFIRRTEKPAPQPDNPTETP</sequence>
<dbReference type="OrthoDB" id="5952844at2"/>
<protein>
    <submittedName>
        <fullName evidence="1">Uncharacterized protein</fullName>
    </submittedName>
</protein>
<organism evidence="1 2">
    <name type="scientific">Tannerella forsythia</name>
    <name type="common">Bacteroides forsythus</name>
    <dbReference type="NCBI Taxonomy" id="28112"/>
    <lineage>
        <taxon>Bacteria</taxon>
        <taxon>Pseudomonadati</taxon>
        <taxon>Bacteroidota</taxon>
        <taxon>Bacteroidia</taxon>
        <taxon>Bacteroidales</taxon>
        <taxon>Tannerellaceae</taxon>
        <taxon>Tannerella</taxon>
    </lineage>
</organism>
<reference evidence="1 2" key="1">
    <citation type="submission" date="2018-11" db="EMBL/GenBank/DDBJ databases">
        <title>Genomes From Bacteria Associated with the Canine Oral Cavity: a Test Case for Automated Genome-Based Taxonomic Assignment.</title>
        <authorList>
            <person name="Coil D.A."/>
            <person name="Jospin G."/>
            <person name="Darling A.E."/>
            <person name="Wallis C."/>
            <person name="Davis I.J."/>
            <person name="Harris S."/>
            <person name="Eisen J.A."/>
            <person name="Holcombe L.J."/>
            <person name="O'Flynn C."/>
        </authorList>
    </citation>
    <scope>NUCLEOTIDE SEQUENCE [LARGE SCALE GENOMIC DNA]</scope>
    <source>
        <strain evidence="1 2">OH2617_COT-023</strain>
    </source>
</reference>
<evidence type="ECO:0000313" key="1">
    <source>
        <dbReference type="EMBL" id="RRD55726.1"/>
    </source>
</evidence>
<gene>
    <name evidence="1" type="ORF">EII40_14250</name>
</gene>
<dbReference type="RefSeq" id="WP_124752886.1">
    <property type="nucleotide sequence ID" value="NZ_RQYS01000158.1"/>
</dbReference>
<proteinExistence type="predicted"/>
<dbReference type="Proteomes" id="UP000278609">
    <property type="component" value="Unassembled WGS sequence"/>
</dbReference>
<dbReference type="EMBL" id="RQYS01000158">
    <property type="protein sequence ID" value="RRD55726.1"/>
    <property type="molecule type" value="Genomic_DNA"/>
</dbReference>
<accession>A0A3P1XBS3</accession>